<evidence type="ECO:0000313" key="1">
    <source>
        <dbReference type="EMBL" id="MEQ2175823.1"/>
    </source>
</evidence>
<evidence type="ECO:0000313" key="2">
    <source>
        <dbReference type="Proteomes" id="UP001476798"/>
    </source>
</evidence>
<reference evidence="1 2" key="1">
    <citation type="submission" date="2021-06" db="EMBL/GenBank/DDBJ databases">
        <authorList>
            <person name="Palmer J.M."/>
        </authorList>
    </citation>
    <scope>NUCLEOTIDE SEQUENCE [LARGE SCALE GENOMIC DNA]</scope>
    <source>
        <strain evidence="1 2">GA_2019</strain>
        <tissue evidence="1">Muscle</tissue>
    </source>
</reference>
<keyword evidence="2" id="KW-1185">Reference proteome</keyword>
<sequence>LRKKMLDLMVDTIKTSPTKTPEETQVVARGLTSLIKKGDELSLSTQIDAATLFANLSLSLLNMSTKDKEEVFRAASIIVEGVGKILEYSSNKNISDALLDALSITQSALLKTMKVNEGPTIIQKPHITLFVK</sequence>
<feature type="non-terminal residue" evidence="1">
    <location>
        <position position="132"/>
    </location>
</feature>
<evidence type="ECO:0008006" key="3">
    <source>
        <dbReference type="Google" id="ProtNLM"/>
    </source>
</evidence>
<accession>A0ABV0NWR3</accession>
<comment type="caution">
    <text evidence="1">The sequence shown here is derived from an EMBL/GenBank/DDBJ whole genome shotgun (WGS) entry which is preliminary data.</text>
</comment>
<dbReference type="Proteomes" id="UP001476798">
    <property type="component" value="Unassembled WGS sequence"/>
</dbReference>
<gene>
    <name evidence="1" type="ORF">GOODEAATRI_021667</name>
</gene>
<name>A0ABV0NWR3_9TELE</name>
<organism evidence="1 2">
    <name type="scientific">Goodea atripinnis</name>
    <dbReference type="NCBI Taxonomy" id="208336"/>
    <lineage>
        <taxon>Eukaryota</taxon>
        <taxon>Metazoa</taxon>
        <taxon>Chordata</taxon>
        <taxon>Craniata</taxon>
        <taxon>Vertebrata</taxon>
        <taxon>Euteleostomi</taxon>
        <taxon>Actinopterygii</taxon>
        <taxon>Neopterygii</taxon>
        <taxon>Teleostei</taxon>
        <taxon>Neoteleostei</taxon>
        <taxon>Acanthomorphata</taxon>
        <taxon>Ovalentaria</taxon>
        <taxon>Atherinomorphae</taxon>
        <taxon>Cyprinodontiformes</taxon>
        <taxon>Goodeidae</taxon>
        <taxon>Goodea</taxon>
    </lineage>
</organism>
<protein>
    <recommendedName>
        <fullName evidence="3">Vitellogenin</fullName>
    </recommendedName>
</protein>
<dbReference type="EMBL" id="JAHRIO010052108">
    <property type="protein sequence ID" value="MEQ2175823.1"/>
    <property type="molecule type" value="Genomic_DNA"/>
</dbReference>
<feature type="non-terminal residue" evidence="1">
    <location>
        <position position="1"/>
    </location>
</feature>
<proteinExistence type="predicted"/>